<gene>
    <name evidence="11" type="ORF">DFR70_103639</name>
</gene>
<dbReference type="Proteomes" id="UP000247569">
    <property type="component" value="Unassembled WGS sequence"/>
</dbReference>
<comment type="caution">
    <text evidence="11">The sequence shown here is derived from an EMBL/GenBank/DDBJ whole genome shotgun (WGS) entry which is preliminary data.</text>
</comment>
<keyword evidence="8" id="KW-0902">Two-component regulatory system</keyword>
<name>A0A318K468_9NOCA</name>
<evidence type="ECO:0000313" key="11">
    <source>
        <dbReference type="EMBL" id="PXX66884.1"/>
    </source>
</evidence>
<feature type="transmembrane region" description="Helical" evidence="9">
    <location>
        <begin position="151"/>
        <end position="172"/>
    </location>
</feature>
<keyword evidence="9" id="KW-0812">Transmembrane</keyword>
<reference evidence="11 12" key="1">
    <citation type="submission" date="2018-05" db="EMBL/GenBank/DDBJ databases">
        <title>Genomic Encyclopedia of Type Strains, Phase IV (KMG-IV): sequencing the most valuable type-strain genomes for metagenomic binning, comparative biology and taxonomic classification.</title>
        <authorList>
            <person name="Goeker M."/>
        </authorList>
    </citation>
    <scope>NUCLEOTIDE SEQUENCE [LARGE SCALE GENOMIC DNA]</scope>
    <source>
        <strain evidence="11 12">DSM 44704</strain>
    </source>
</reference>
<proteinExistence type="predicted"/>
<dbReference type="AlphaFoldDB" id="A0A318K468"/>
<dbReference type="InterPro" id="IPR011712">
    <property type="entry name" value="Sig_transdc_His_kin_sub3_dim/P"/>
</dbReference>
<keyword evidence="7" id="KW-0067">ATP-binding</keyword>
<dbReference type="Gene3D" id="1.20.5.1930">
    <property type="match status" value="1"/>
</dbReference>
<evidence type="ECO:0000256" key="4">
    <source>
        <dbReference type="ARBA" id="ARBA00022679"/>
    </source>
</evidence>
<evidence type="ECO:0000259" key="10">
    <source>
        <dbReference type="Pfam" id="PF07730"/>
    </source>
</evidence>
<feature type="transmembrane region" description="Helical" evidence="9">
    <location>
        <begin position="85"/>
        <end position="109"/>
    </location>
</feature>
<feature type="transmembrane region" description="Helical" evidence="9">
    <location>
        <begin position="29"/>
        <end position="46"/>
    </location>
</feature>
<sequence length="413" mass="43536">MRARAGVAYSRLMSTAPPSSAPPLGLWSHAWRVAAVIGIGLVAWSSTRAEMAPLDGALLTWFTLGDPLLGVVCLLLTLLRRRYPVAIAAIVTVASTASVSANGSAALVLCSLATRRRYPETISLAIVSIGTGLLTDSLLYPKQPGLQPAWYGPSVLTACIAAIVAIGFAVGARRDLVWSLRSRAETAEREQHARAAEARLLERNRIAREMHDVLAHRISVVAMHAGALGFRTDLSREQTTATAKTIAENAHLALQELREVLGVLRAGDDALTDAPEPPQPTLADLARLVDEARSTGMDVSITDTTTADLPATSARTAYRIAQEGLTNARKHSPGAAVRVRIDGGPGQDLIVDVGNSAPRQPGLALPSSGYGLLGLAERAELVGGTLTYGPDPVGGYRLRAVLPWPAATAKSDR</sequence>
<keyword evidence="12" id="KW-1185">Reference proteome</keyword>
<dbReference type="SUPFAM" id="SSF55874">
    <property type="entry name" value="ATPase domain of HSP90 chaperone/DNA topoisomerase II/histidine kinase"/>
    <property type="match status" value="1"/>
</dbReference>
<keyword evidence="6 11" id="KW-0418">Kinase</keyword>
<evidence type="ECO:0000256" key="9">
    <source>
        <dbReference type="SAM" id="Phobius"/>
    </source>
</evidence>
<dbReference type="PANTHER" id="PTHR24421">
    <property type="entry name" value="NITRATE/NITRITE SENSOR PROTEIN NARX-RELATED"/>
    <property type="match status" value="1"/>
</dbReference>
<dbReference type="PANTHER" id="PTHR24421:SF10">
    <property type="entry name" value="NITRATE_NITRITE SENSOR PROTEIN NARQ"/>
    <property type="match status" value="1"/>
</dbReference>
<keyword evidence="3" id="KW-0597">Phosphoprotein</keyword>
<dbReference type="GO" id="GO:0046983">
    <property type="term" value="F:protein dimerization activity"/>
    <property type="evidence" value="ECO:0007669"/>
    <property type="project" value="InterPro"/>
</dbReference>
<keyword evidence="9" id="KW-1133">Transmembrane helix</keyword>
<evidence type="ECO:0000256" key="8">
    <source>
        <dbReference type="ARBA" id="ARBA00023012"/>
    </source>
</evidence>
<protein>
    <recommendedName>
        <fullName evidence="2">histidine kinase</fullName>
        <ecNumber evidence="2">2.7.13.3</ecNumber>
    </recommendedName>
</protein>
<dbReference type="InterPro" id="IPR050482">
    <property type="entry name" value="Sensor_HK_TwoCompSys"/>
</dbReference>
<dbReference type="Pfam" id="PF07730">
    <property type="entry name" value="HisKA_3"/>
    <property type="match status" value="1"/>
</dbReference>
<keyword evidence="9" id="KW-0472">Membrane</keyword>
<feature type="transmembrane region" description="Helical" evidence="9">
    <location>
        <begin position="58"/>
        <end position="79"/>
    </location>
</feature>
<dbReference type="EMBL" id="QJKF01000003">
    <property type="protein sequence ID" value="PXX66884.1"/>
    <property type="molecule type" value="Genomic_DNA"/>
</dbReference>
<dbReference type="GO" id="GO:0016020">
    <property type="term" value="C:membrane"/>
    <property type="evidence" value="ECO:0007669"/>
    <property type="project" value="InterPro"/>
</dbReference>
<evidence type="ECO:0000256" key="7">
    <source>
        <dbReference type="ARBA" id="ARBA00022840"/>
    </source>
</evidence>
<dbReference type="InterPro" id="IPR036890">
    <property type="entry name" value="HATPase_C_sf"/>
</dbReference>
<dbReference type="CDD" id="cd16917">
    <property type="entry name" value="HATPase_UhpB-NarQ-NarX-like"/>
    <property type="match status" value="1"/>
</dbReference>
<dbReference type="Gene3D" id="3.30.565.10">
    <property type="entry name" value="Histidine kinase-like ATPase, C-terminal domain"/>
    <property type="match status" value="1"/>
</dbReference>
<organism evidence="11 12">
    <name type="scientific">Nocardia tenerifensis</name>
    <dbReference type="NCBI Taxonomy" id="228006"/>
    <lineage>
        <taxon>Bacteria</taxon>
        <taxon>Bacillati</taxon>
        <taxon>Actinomycetota</taxon>
        <taxon>Actinomycetes</taxon>
        <taxon>Mycobacteriales</taxon>
        <taxon>Nocardiaceae</taxon>
        <taxon>Nocardia</taxon>
    </lineage>
</organism>
<evidence type="ECO:0000256" key="3">
    <source>
        <dbReference type="ARBA" id="ARBA00022553"/>
    </source>
</evidence>
<accession>A0A318K468</accession>
<evidence type="ECO:0000256" key="6">
    <source>
        <dbReference type="ARBA" id="ARBA00022777"/>
    </source>
</evidence>
<feature type="domain" description="Signal transduction histidine kinase subgroup 3 dimerisation and phosphoacceptor" evidence="10">
    <location>
        <begin position="202"/>
        <end position="267"/>
    </location>
</feature>
<evidence type="ECO:0000256" key="2">
    <source>
        <dbReference type="ARBA" id="ARBA00012438"/>
    </source>
</evidence>
<evidence type="ECO:0000313" key="12">
    <source>
        <dbReference type="Proteomes" id="UP000247569"/>
    </source>
</evidence>
<keyword evidence="4" id="KW-0808">Transferase</keyword>
<keyword evidence="5" id="KW-0547">Nucleotide-binding</keyword>
<comment type="catalytic activity">
    <reaction evidence="1">
        <text>ATP + protein L-histidine = ADP + protein N-phospho-L-histidine.</text>
        <dbReference type="EC" id="2.7.13.3"/>
    </reaction>
</comment>
<dbReference type="GO" id="GO:0000155">
    <property type="term" value="F:phosphorelay sensor kinase activity"/>
    <property type="evidence" value="ECO:0007669"/>
    <property type="project" value="InterPro"/>
</dbReference>
<dbReference type="GO" id="GO:0005524">
    <property type="term" value="F:ATP binding"/>
    <property type="evidence" value="ECO:0007669"/>
    <property type="project" value="UniProtKB-KW"/>
</dbReference>
<evidence type="ECO:0000256" key="5">
    <source>
        <dbReference type="ARBA" id="ARBA00022741"/>
    </source>
</evidence>
<dbReference type="EC" id="2.7.13.3" evidence="2"/>
<evidence type="ECO:0000256" key="1">
    <source>
        <dbReference type="ARBA" id="ARBA00000085"/>
    </source>
</evidence>